<sequence length="603" mass="66041">MKKIQFILSFLLVGLLIACNSDGKNNSASSAAEIVVADKVLQNGTIETMNPDQPTAEAVAMKDGKIVFVGSNNNVKDFVGDNTEVIDLGGKYVTPGFIDAHTHVIASSFTTSGVNVQAAQSIDEMLAIIKEYSDKNPDLKVVQAVSYRPAALGRNPSAADLDKLGLDKPVVALGNSSHDGVFNTVALKLAKIDNNVKDNVPGVVYWERDASGNITGAAIETQWMQTYVDIGAWIPEIMVPETMNYMQGYLASQGVTSVLVPGVITPNFGISSEATRQDFEDIMKILTTRIESGEAKMRINTMPFMKLLDADPDDYVPFAVRMREKYNNDMLRVNSLKMHADGHYNDRAMSMSEPYNKDEGDDLPYLAPLAMSADVIHATIMKATSENINVVLHADGTRVIQTATNSIIASKKAYPEATTRHRMDHISFINPETAAQIMEYNIPLNATPIFTNAVENGKDGEAVLKKYSKETVERTMGLYMEMAQNGANVSLGGDPPGSVVEEAYPVWLFQQAMTLEQPGRPELGAFPQNRKPYTIDDALKSMTVNAAWQLQMEDKIGSIEVGKYADFAVFNKSLRDIKPENLVEEAKCVGTMLYGEYTHNDGM</sequence>
<keyword evidence="4" id="KW-1185">Reference proteome</keyword>
<accession>A0A918V5S4</accession>
<gene>
    <name evidence="3" type="ORF">GCM10007028_06470</name>
</gene>
<protein>
    <submittedName>
        <fullName evidence="3">Amidohydrolase</fullName>
    </submittedName>
</protein>
<dbReference type="AlphaFoldDB" id="A0A918V5S4"/>
<dbReference type="Gene3D" id="3.20.20.140">
    <property type="entry name" value="Metal-dependent hydrolases"/>
    <property type="match status" value="1"/>
</dbReference>
<dbReference type="Proteomes" id="UP000636004">
    <property type="component" value="Unassembled WGS sequence"/>
</dbReference>
<dbReference type="EMBL" id="BMWZ01000001">
    <property type="protein sequence ID" value="GGZ71814.1"/>
    <property type="molecule type" value="Genomic_DNA"/>
</dbReference>
<dbReference type="Gene3D" id="2.30.40.10">
    <property type="entry name" value="Urease, subunit C, domain 1"/>
    <property type="match status" value="1"/>
</dbReference>
<dbReference type="Pfam" id="PF07969">
    <property type="entry name" value="Amidohydro_3"/>
    <property type="match status" value="1"/>
</dbReference>
<dbReference type="Gene3D" id="3.10.310.70">
    <property type="match status" value="1"/>
</dbReference>
<organism evidence="3 4">
    <name type="scientific">Algibacter mikhailovii</name>
    <dbReference type="NCBI Taxonomy" id="425498"/>
    <lineage>
        <taxon>Bacteria</taxon>
        <taxon>Pseudomonadati</taxon>
        <taxon>Bacteroidota</taxon>
        <taxon>Flavobacteriia</taxon>
        <taxon>Flavobacteriales</taxon>
        <taxon>Flavobacteriaceae</taxon>
        <taxon>Algibacter</taxon>
    </lineage>
</organism>
<feature type="chain" id="PRO_5036781539" evidence="1">
    <location>
        <begin position="24"/>
        <end position="603"/>
    </location>
</feature>
<feature type="domain" description="Amidohydrolase 3" evidence="2">
    <location>
        <begin position="84"/>
        <end position="596"/>
    </location>
</feature>
<evidence type="ECO:0000256" key="1">
    <source>
        <dbReference type="SAM" id="SignalP"/>
    </source>
</evidence>
<dbReference type="RefSeq" id="WP_189359316.1">
    <property type="nucleotide sequence ID" value="NZ_BMWZ01000001.1"/>
</dbReference>
<keyword evidence="1" id="KW-0732">Signal</keyword>
<dbReference type="InterPro" id="IPR011059">
    <property type="entry name" value="Metal-dep_hydrolase_composite"/>
</dbReference>
<dbReference type="GO" id="GO:0016810">
    <property type="term" value="F:hydrolase activity, acting on carbon-nitrogen (but not peptide) bonds"/>
    <property type="evidence" value="ECO:0007669"/>
    <property type="project" value="InterPro"/>
</dbReference>
<comment type="caution">
    <text evidence="3">The sequence shown here is derived from an EMBL/GenBank/DDBJ whole genome shotgun (WGS) entry which is preliminary data.</text>
</comment>
<dbReference type="PROSITE" id="PS51257">
    <property type="entry name" value="PROKAR_LIPOPROTEIN"/>
    <property type="match status" value="1"/>
</dbReference>
<dbReference type="InterPro" id="IPR013108">
    <property type="entry name" value="Amidohydro_3"/>
</dbReference>
<evidence type="ECO:0000259" key="2">
    <source>
        <dbReference type="Pfam" id="PF07969"/>
    </source>
</evidence>
<dbReference type="SUPFAM" id="SSF51338">
    <property type="entry name" value="Composite domain of metallo-dependent hydrolases"/>
    <property type="match status" value="1"/>
</dbReference>
<reference evidence="3" key="1">
    <citation type="journal article" date="2014" name="Int. J. Syst. Evol. Microbiol.">
        <title>Complete genome sequence of Corynebacterium casei LMG S-19264T (=DSM 44701T), isolated from a smear-ripened cheese.</title>
        <authorList>
            <consortium name="US DOE Joint Genome Institute (JGI-PGF)"/>
            <person name="Walter F."/>
            <person name="Albersmeier A."/>
            <person name="Kalinowski J."/>
            <person name="Ruckert C."/>
        </authorList>
    </citation>
    <scope>NUCLEOTIDE SEQUENCE</scope>
    <source>
        <strain evidence="3">KCTC 12710</strain>
    </source>
</reference>
<evidence type="ECO:0000313" key="4">
    <source>
        <dbReference type="Proteomes" id="UP000636004"/>
    </source>
</evidence>
<dbReference type="PANTHER" id="PTHR22642:SF2">
    <property type="entry name" value="PROTEIN LONG AFTER FAR-RED 3"/>
    <property type="match status" value="1"/>
</dbReference>
<proteinExistence type="predicted"/>
<dbReference type="SUPFAM" id="SSF51556">
    <property type="entry name" value="Metallo-dependent hydrolases"/>
    <property type="match status" value="1"/>
</dbReference>
<evidence type="ECO:0000313" key="3">
    <source>
        <dbReference type="EMBL" id="GGZ71814.1"/>
    </source>
</evidence>
<dbReference type="InterPro" id="IPR032466">
    <property type="entry name" value="Metal_Hydrolase"/>
</dbReference>
<name>A0A918V5S4_9FLAO</name>
<feature type="signal peptide" evidence="1">
    <location>
        <begin position="1"/>
        <end position="23"/>
    </location>
</feature>
<reference evidence="3" key="2">
    <citation type="submission" date="2020-09" db="EMBL/GenBank/DDBJ databases">
        <authorList>
            <person name="Sun Q."/>
            <person name="Kim S."/>
        </authorList>
    </citation>
    <scope>NUCLEOTIDE SEQUENCE</scope>
    <source>
        <strain evidence="3">KCTC 12710</strain>
    </source>
</reference>
<dbReference type="PANTHER" id="PTHR22642">
    <property type="entry name" value="IMIDAZOLONEPROPIONASE"/>
    <property type="match status" value="1"/>
</dbReference>